<proteinExistence type="predicted"/>
<dbReference type="EMBL" id="JBDKWZ010000008">
    <property type="protein sequence ID" value="MEN7549295.1"/>
    <property type="molecule type" value="Genomic_DNA"/>
</dbReference>
<protein>
    <submittedName>
        <fullName evidence="1">Uncharacterized protein</fullName>
    </submittedName>
</protein>
<sequence>MKKKIEIPNLRRGDQAEACRLLGISETIMYLVLTGDRKDYRGIIPLLKKMAEKNREVADYAEELKRR</sequence>
<evidence type="ECO:0000313" key="1">
    <source>
        <dbReference type="EMBL" id="MEN7549295.1"/>
    </source>
</evidence>
<accession>A0AAW9S274</accession>
<dbReference type="RefSeq" id="WP_346822071.1">
    <property type="nucleotide sequence ID" value="NZ_JBDKWZ010000008.1"/>
</dbReference>
<reference evidence="1 2" key="1">
    <citation type="submission" date="2024-04" db="EMBL/GenBank/DDBJ databases">
        <title>Novel genus in family Flammeovirgaceae.</title>
        <authorList>
            <person name="Nguyen T.H."/>
            <person name="Vuong T.Q."/>
            <person name="Le H."/>
            <person name="Kim S.-G."/>
        </authorList>
    </citation>
    <scope>NUCLEOTIDE SEQUENCE [LARGE SCALE GENOMIC DNA]</scope>
    <source>
        <strain evidence="1 2">JCM 23209</strain>
    </source>
</reference>
<dbReference type="AlphaFoldDB" id="A0AAW9S274"/>
<organism evidence="1 2">
    <name type="scientific">Rapidithrix thailandica</name>
    <dbReference type="NCBI Taxonomy" id="413964"/>
    <lineage>
        <taxon>Bacteria</taxon>
        <taxon>Pseudomonadati</taxon>
        <taxon>Bacteroidota</taxon>
        <taxon>Cytophagia</taxon>
        <taxon>Cytophagales</taxon>
        <taxon>Flammeovirgaceae</taxon>
        <taxon>Rapidithrix</taxon>
    </lineage>
</organism>
<gene>
    <name evidence="1" type="ORF">AAG747_15330</name>
</gene>
<dbReference type="Proteomes" id="UP001403385">
    <property type="component" value="Unassembled WGS sequence"/>
</dbReference>
<evidence type="ECO:0000313" key="2">
    <source>
        <dbReference type="Proteomes" id="UP001403385"/>
    </source>
</evidence>
<keyword evidence="2" id="KW-1185">Reference proteome</keyword>
<comment type="caution">
    <text evidence="1">The sequence shown here is derived from an EMBL/GenBank/DDBJ whole genome shotgun (WGS) entry which is preliminary data.</text>
</comment>
<name>A0AAW9S274_9BACT</name>